<dbReference type="Proteomes" id="UP000824265">
    <property type="component" value="Unassembled WGS sequence"/>
</dbReference>
<gene>
    <name evidence="1" type="ORF">H9742_12375</name>
</gene>
<proteinExistence type="predicted"/>
<protein>
    <recommendedName>
        <fullName evidence="3">AP2/ERF domain-containing protein</fullName>
    </recommendedName>
</protein>
<reference evidence="1" key="2">
    <citation type="submission" date="2021-04" db="EMBL/GenBank/DDBJ databases">
        <authorList>
            <person name="Gilroy R."/>
        </authorList>
    </citation>
    <scope>NUCLEOTIDE SEQUENCE</scope>
    <source>
        <strain evidence="1">CHK195-6426</strain>
    </source>
</reference>
<evidence type="ECO:0000313" key="2">
    <source>
        <dbReference type="Proteomes" id="UP000824265"/>
    </source>
</evidence>
<accession>A0A9D1UD73</accession>
<dbReference type="AlphaFoldDB" id="A0A9D1UD73"/>
<name>A0A9D1UD73_9FIRM</name>
<sequence>MNRYENESKPHYEGVFCSKKKDGTVYYRASLTYRRKHISLGSFSSPQEGHCAYREGRRLLEDESVTLHTYEESSPLPFAKWVCLLNFRDNGIYFGNPIYMGQRFFYYYLSPSHVLKFDPDDLFYYASHKIMCRGSHYFVADYGMQVNIRSRYGIKNYAVPGVDFRFINNDPTDFRRENLEIKNTYHGIRLEKQKNGQYLYTVRIHVRGNYLVGRYATELEAAIAYNKAIDCLKKNGISRQYSPNYIEGISPSRYAQIYSCLEISPKIINYFSE</sequence>
<comment type="caution">
    <text evidence="1">The sequence shown here is derived from an EMBL/GenBank/DDBJ whole genome shotgun (WGS) entry which is preliminary data.</text>
</comment>
<reference evidence="1" key="1">
    <citation type="journal article" date="2021" name="PeerJ">
        <title>Extensive microbial diversity within the chicken gut microbiome revealed by metagenomics and culture.</title>
        <authorList>
            <person name="Gilroy R."/>
            <person name="Ravi A."/>
            <person name="Getino M."/>
            <person name="Pursley I."/>
            <person name="Horton D.L."/>
            <person name="Alikhan N.F."/>
            <person name="Baker D."/>
            <person name="Gharbi K."/>
            <person name="Hall N."/>
            <person name="Watson M."/>
            <person name="Adriaenssens E.M."/>
            <person name="Foster-Nyarko E."/>
            <person name="Jarju S."/>
            <person name="Secka A."/>
            <person name="Antonio M."/>
            <person name="Oren A."/>
            <person name="Chaudhuri R.R."/>
            <person name="La Ragione R."/>
            <person name="Hildebrand F."/>
            <person name="Pallen M.J."/>
        </authorList>
    </citation>
    <scope>NUCLEOTIDE SEQUENCE</scope>
    <source>
        <strain evidence="1">CHK195-6426</strain>
    </source>
</reference>
<dbReference type="EMBL" id="DXGH01000069">
    <property type="protein sequence ID" value="HIW82291.1"/>
    <property type="molecule type" value="Genomic_DNA"/>
</dbReference>
<evidence type="ECO:0008006" key="3">
    <source>
        <dbReference type="Google" id="ProtNLM"/>
    </source>
</evidence>
<evidence type="ECO:0000313" key="1">
    <source>
        <dbReference type="EMBL" id="HIW82291.1"/>
    </source>
</evidence>
<organism evidence="1 2">
    <name type="scientific">Candidatus Acetatifactor stercoripullorum</name>
    <dbReference type="NCBI Taxonomy" id="2838414"/>
    <lineage>
        <taxon>Bacteria</taxon>
        <taxon>Bacillati</taxon>
        <taxon>Bacillota</taxon>
        <taxon>Clostridia</taxon>
        <taxon>Lachnospirales</taxon>
        <taxon>Lachnospiraceae</taxon>
        <taxon>Acetatifactor</taxon>
    </lineage>
</organism>